<comment type="caution">
    <text evidence="9">The sequence shown here is derived from an EMBL/GenBank/DDBJ whole genome shotgun (WGS) entry which is preliminary data.</text>
</comment>
<dbReference type="InterPro" id="IPR006124">
    <property type="entry name" value="Metalloenzyme"/>
</dbReference>
<evidence type="ECO:0000256" key="6">
    <source>
        <dbReference type="HAMAP-Rule" id="MF_00740"/>
    </source>
</evidence>
<evidence type="ECO:0000313" key="10">
    <source>
        <dbReference type="Proteomes" id="UP000233491"/>
    </source>
</evidence>
<keyword evidence="5 6" id="KW-0413">Isomerase</keyword>
<dbReference type="NCBIfam" id="TIGR01696">
    <property type="entry name" value="deoB"/>
    <property type="match status" value="1"/>
</dbReference>
<comment type="cofactor">
    <cofactor evidence="6">
        <name>Mn(2+)</name>
        <dbReference type="ChEBI" id="CHEBI:29035"/>
    </cofactor>
    <text evidence="6">Binds 2 manganese ions.</text>
</comment>
<keyword evidence="10" id="KW-1185">Reference proteome</keyword>
<dbReference type="NCBIfam" id="NF003766">
    <property type="entry name" value="PRK05362.1"/>
    <property type="match status" value="1"/>
</dbReference>
<dbReference type="Gene3D" id="3.30.70.1250">
    <property type="entry name" value="Phosphopentomutase"/>
    <property type="match status" value="1"/>
</dbReference>
<evidence type="ECO:0000256" key="7">
    <source>
        <dbReference type="NCBIfam" id="TIGR01696"/>
    </source>
</evidence>
<dbReference type="CDD" id="cd16009">
    <property type="entry name" value="PPM"/>
    <property type="match status" value="1"/>
</dbReference>
<dbReference type="GO" id="GO:0005829">
    <property type="term" value="C:cytosol"/>
    <property type="evidence" value="ECO:0007669"/>
    <property type="project" value="TreeGrafter"/>
</dbReference>
<feature type="binding site" evidence="6">
    <location>
        <position position="309"/>
    </location>
    <ligand>
        <name>Mn(2+)</name>
        <dbReference type="ChEBI" id="CHEBI:29035"/>
        <label>2</label>
    </ligand>
</feature>
<dbReference type="EC" id="5.4.2.7" evidence="6 7"/>
<evidence type="ECO:0000313" key="9">
    <source>
        <dbReference type="EMBL" id="PKR88102.1"/>
    </source>
</evidence>
<proteinExistence type="inferred from homology"/>
<dbReference type="PIRSF" id="PIRSF001491">
    <property type="entry name" value="Ppentomutase"/>
    <property type="match status" value="1"/>
</dbReference>
<dbReference type="GO" id="GO:0008973">
    <property type="term" value="F:phosphopentomutase activity"/>
    <property type="evidence" value="ECO:0007669"/>
    <property type="project" value="UniProtKB-UniRule"/>
</dbReference>
<evidence type="ECO:0000256" key="1">
    <source>
        <dbReference type="ARBA" id="ARBA00010373"/>
    </source>
</evidence>
<dbReference type="RefSeq" id="WP_101290503.1">
    <property type="nucleotide sequence ID" value="NZ_FOUQ01000002.1"/>
</dbReference>
<comment type="similarity">
    <text evidence="1 6">Belongs to the phosphopentomutase family.</text>
</comment>
<feature type="binding site" evidence="6">
    <location>
        <position position="345"/>
    </location>
    <ligand>
        <name>Mn(2+)</name>
        <dbReference type="ChEBI" id="CHEBI:29035"/>
        <label>1</label>
    </ligand>
</feature>
<feature type="binding site" evidence="6">
    <location>
        <position position="304"/>
    </location>
    <ligand>
        <name>Mn(2+)</name>
        <dbReference type="ChEBI" id="CHEBI:29035"/>
        <label>2</label>
    </ligand>
</feature>
<dbReference type="UniPathway" id="UPA00087">
    <property type="reaction ID" value="UER00173"/>
</dbReference>
<reference evidence="9 10" key="1">
    <citation type="submission" date="2017-12" db="EMBL/GenBank/DDBJ databases">
        <title>Anaerobic carbon monoxide metabolism by Pleomorphomonas carboxyditropha sp. nov., a new mesophilic hydrogenogenic carboxidotroph.</title>
        <authorList>
            <person name="Esquivel-Elizondo S."/>
            <person name="Krajmalnik-Brown R."/>
        </authorList>
    </citation>
    <scope>NUCLEOTIDE SEQUENCE [LARGE SCALE GENOMIC DNA]</scope>
    <source>
        <strain evidence="9 10">R5-392</strain>
    </source>
</reference>
<dbReference type="GO" id="GO:0000287">
    <property type="term" value="F:magnesium ion binding"/>
    <property type="evidence" value="ECO:0007669"/>
    <property type="project" value="UniProtKB-UniRule"/>
</dbReference>
<dbReference type="PANTHER" id="PTHR21110">
    <property type="entry name" value="PHOSPHOPENTOMUTASE"/>
    <property type="match status" value="1"/>
</dbReference>
<protein>
    <recommendedName>
        <fullName evidence="6 7">Phosphopentomutase</fullName>
        <ecNumber evidence="6 7">5.4.2.7</ecNumber>
    </recommendedName>
    <alternativeName>
        <fullName evidence="6">Phosphodeoxyribomutase</fullName>
    </alternativeName>
</protein>
<comment type="pathway">
    <text evidence="6">Carbohydrate degradation; 2-deoxy-D-ribose 1-phosphate degradation; D-glyceraldehyde 3-phosphate and acetaldehyde from 2-deoxy-alpha-D-ribose 1-phosphate: step 1/2.</text>
</comment>
<dbReference type="InterPro" id="IPR017850">
    <property type="entry name" value="Alkaline_phosphatase_core_sf"/>
</dbReference>
<evidence type="ECO:0000256" key="4">
    <source>
        <dbReference type="ARBA" id="ARBA00023211"/>
    </source>
</evidence>
<feature type="domain" description="Metalloenzyme" evidence="8">
    <location>
        <begin position="2"/>
        <end position="395"/>
    </location>
</feature>
<dbReference type="Proteomes" id="UP000233491">
    <property type="component" value="Unassembled WGS sequence"/>
</dbReference>
<dbReference type="InterPro" id="IPR010045">
    <property type="entry name" value="DeoB"/>
</dbReference>
<dbReference type="SUPFAM" id="SSF53649">
    <property type="entry name" value="Alkaline phosphatase-like"/>
    <property type="match status" value="1"/>
</dbReference>
<dbReference type="AlphaFoldDB" id="A0A1I4RRJ0"/>
<accession>A0A1I4RRJ0</accession>
<comment type="function">
    <text evidence="6">Isomerase that catalyzes the conversion of deoxy-ribose 1-phosphate (dRib-1-P) and ribose 1-phosphate (Rib-1-P) to deoxy-ribose 5-phosphate (dRib-5-P) and ribose 5-phosphate (Rib-5-P), respectively.</text>
</comment>
<dbReference type="HAMAP" id="MF_00740">
    <property type="entry name" value="Phosphopentomut"/>
    <property type="match status" value="1"/>
</dbReference>
<dbReference type="SUPFAM" id="SSF143856">
    <property type="entry name" value="DeoB insert domain-like"/>
    <property type="match status" value="1"/>
</dbReference>
<evidence type="ECO:0000256" key="3">
    <source>
        <dbReference type="ARBA" id="ARBA00022723"/>
    </source>
</evidence>
<dbReference type="PANTHER" id="PTHR21110:SF0">
    <property type="entry name" value="PHOSPHOPENTOMUTASE"/>
    <property type="match status" value="1"/>
</dbReference>
<dbReference type="OrthoDB" id="9769930at2"/>
<dbReference type="Gene3D" id="3.40.720.10">
    <property type="entry name" value="Alkaline Phosphatase, subunit A"/>
    <property type="match status" value="1"/>
</dbReference>
<evidence type="ECO:0000256" key="5">
    <source>
        <dbReference type="ARBA" id="ARBA00023235"/>
    </source>
</evidence>
<dbReference type="Pfam" id="PF01676">
    <property type="entry name" value="Metalloenzyme"/>
    <property type="match status" value="1"/>
</dbReference>
<dbReference type="GO" id="GO:0043094">
    <property type="term" value="P:metabolic compound salvage"/>
    <property type="evidence" value="ECO:0007669"/>
    <property type="project" value="UniProtKB-UniRule"/>
</dbReference>
<feature type="binding site" evidence="6">
    <location>
        <position position="10"/>
    </location>
    <ligand>
        <name>Mn(2+)</name>
        <dbReference type="ChEBI" id="CHEBI:29035"/>
        <label>1</label>
    </ligand>
</feature>
<organism evidence="9 10">
    <name type="scientific">Pleomorphomonas diazotrophica</name>
    <dbReference type="NCBI Taxonomy" id="1166257"/>
    <lineage>
        <taxon>Bacteria</taxon>
        <taxon>Pseudomonadati</taxon>
        <taxon>Pseudomonadota</taxon>
        <taxon>Alphaproteobacteria</taxon>
        <taxon>Hyphomicrobiales</taxon>
        <taxon>Pleomorphomonadaceae</taxon>
        <taxon>Pleomorphomonas</taxon>
    </lineage>
</organism>
<comment type="catalytic activity">
    <reaction evidence="6">
        <text>2-deoxy-alpha-D-ribose 1-phosphate = 2-deoxy-D-ribose 5-phosphate</text>
        <dbReference type="Rhea" id="RHEA:27658"/>
        <dbReference type="ChEBI" id="CHEBI:57259"/>
        <dbReference type="ChEBI" id="CHEBI:62877"/>
        <dbReference type="EC" id="5.4.2.7"/>
    </reaction>
</comment>
<dbReference type="EMBL" id="PJNW01000014">
    <property type="protein sequence ID" value="PKR88102.1"/>
    <property type="molecule type" value="Genomic_DNA"/>
</dbReference>
<keyword evidence="3 6" id="KW-0479">Metal-binding</keyword>
<evidence type="ECO:0000259" key="8">
    <source>
        <dbReference type="Pfam" id="PF01676"/>
    </source>
</evidence>
<dbReference type="GO" id="GO:0030145">
    <property type="term" value="F:manganese ion binding"/>
    <property type="evidence" value="ECO:0007669"/>
    <property type="project" value="UniProtKB-UniRule"/>
</dbReference>
<keyword evidence="2 6" id="KW-0963">Cytoplasm</keyword>
<keyword evidence="4 6" id="KW-0464">Manganese</keyword>
<dbReference type="GO" id="GO:0009117">
    <property type="term" value="P:nucleotide metabolic process"/>
    <property type="evidence" value="ECO:0007669"/>
    <property type="project" value="UniProtKB-UniRule"/>
</dbReference>
<sequence>MKRAMIIVLDSFGIGGAPDAARFGDEGSDTLGHIAAACAAGKGDQEGLRSGPLSLPNLERLGLGLAAELATGQKPAGFTRTTAEGRYAAPAEVSSGKDTPSGHWEIAGVPVPFEWGYFPPEPPSFPAELIDAYVRETGVPGILGNCHASGTEVIARFGEEHIRTGKPIVYTSADSVLQIAAHETHFGLAKLLADCEIARKLVDKYRVGRVIARPFVGETRDSFKRTANRRDYAVPPPEPTLLTRVEAAGSKVWGIGKIGDIFAHQNITVTRKGKSNDGNLDLGIAALGEAGAGDLVFVNLVDFDTEYGHRRDVAGYAACLEAFDRRLPEVEAAMGEGDMLLITADHGCDPTWRGSDHTRERVPALFAGRGVPPGPAGRPDTFADMAETVAAWLGLAPGLHGRSLI</sequence>
<comment type="catalytic activity">
    <reaction evidence="6">
        <text>alpha-D-ribose 1-phosphate = D-ribose 5-phosphate</text>
        <dbReference type="Rhea" id="RHEA:18793"/>
        <dbReference type="ChEBI" id="CHEBI:57720"/>
        <dbReference type="ChEBI" id="CHEBI:78346"/>
        <dbReference type="EC" id="5.4.2.7"/>
    </reaction>
</comment>
<dbReference type="GO" id="GO:0006015">
    <property type="term" value="P:5-phosphoribose 1-diphosphate biosynthetic process"/>
    <property type="evidence" value="ECO:0007669"/>
    <property type="project" value="UniProtKB-UniPathway"/>
</dbReference>
<feature type="binding site" evidence="6">
    <location>
        <position position="346"/>
    </location>
    <ligand>
        <name>Mn(2+)</name>
        <dbReference type="ChEBI" id="CHEBI:29035"/>
        <label>1</label>
    </ligand>
</feature>
<gene>
    <name evidence="6" type="primary">deoB</name>
    <name evidence="9" type="ORF">CXZ10_16760</name>
</gene>
<dbReference type="GO" id="GO:0006018">
    <property type="term" value="P:2-deoxyribose 1-phosphate catabolic process"/>
    <property type="evidence" value="ECO:0007669"/>
    <property type="project" value="UniProtKB-UniRule"/>
</dbReference>
<name>A0A1I4RRJ0_9HYPH</name>
<dbReference type="InterPro" id="IPR024052">
    <property type="entry name" value="Phosphopentomutase_DeoB_cap_sf"/>
</dbReference>
<comment type="subcellular location">
    <subcellularLocation>
        <location evidence="6">Cytoplasm</location>
    </subcellularLocation>
</comment>
<dbReference type="FunFam" id="3.30.70.1250:FF:000001">
    <property type="entry name" value="Phosphopentomutase"/>
    <property type="match status" value="1"/>
</dbReference>
<evidence type="ECO:0000256" key="2">
    <source>
        <dbReference type="ARBA" id="ARBA00022490"/>
    </source>
</evidence>
<feature type="binding site" evidence="6">
    <location>
        <position position="357"/>
    </location>
    <ligand>
        <name>Mn(2+)</name>
        <dbReference type="ChEBI" id="CHEBI:29035"/>
        <label>2</label>
    </ligand>
</feature>